<dbReference type="CDD" id="cd09275">
    <property type="entry name" value="RNase_HI_RT_DIRS1"/>
    <property type="match status" value="1"/>
</dbReference>
<dbReference type="GO" id="GO:0015074">
    <property type="term" value="P:DNA integration"/>
    <property type="evidence" value="ECO:0007669"/>
    <property type="project" value="InterPro"/>
</dbReference>
<reference evidence="6 7" key="1">
    <citation type="journal article" date="2007" name="Science">
        <title>The Chlamydomonas genome reveals the evolution of key animal and plant functions.</title>
        <authorList>
            <person name="Merchant S.S."/>
            <person name="Prochnik S.E."/>
            <person name="Vallon O."/>
            <person name="Harris E.H."/>
            <person name="Karpowicz S.J."/>
            <person name="Witman G.B."/>
            <person name="Terry A."/>
            <person name="Salamov A."/>
            <person name="Fritz-Laylin L.K."/>
            <person name="Marechal-Drouard L."/>
            <person name="Marshall W.F."/>
            <person name="Qu L.H."/>
            <person name="Nelson D.R."/>
            <person name="Sanderfoot A.A."/>
            <person name="Spalding M.H."/>
            <person name="Kapitonov V.V."/>
            <person name="Ren Q."/>
            <person name="Ferris P."/>
            <person name="Lindquist E."/>
            <person name="Shapiro H."/>
            <person name="Lucas S.M."/>
            <person name="Grimwood J."/>
            <person name="Schmutz J."/>
            <person name="Cardol P."/>
            <person name="Cerutti H."/>
            <person name="Chanfreau G."/>
            <person name="Chen C.L."/>
            <person name="Cognat V."/>
            <person name="Croft M.T."/>
            <person name="Dent R."/>
            <person name="Dutcher S."/>
            <person name="Fernandez E."/>
            <person name="Fukuzawa H."/>
            <person name="Gonzalez-Ballester D."/>
            <person name="Gonzalez-Halphen D."/>
            <person name="Hallmann A."/>
            <person name="Hanikenne M."/>
            <person name="Hippler M."/>
            <person name="Inwood W."/>
            <person name="Jabbari K."/>
            <person name="Kalanon M."/>
            <person name="Kuras R."/>
            <person name="Lefebvre P.A."/>
            <person name="Lemaire S.D."/>
            <person name="Lobanov A.V."/>
            <person name="Lohr M."/>
            <person name="Manuell A."/>
            <person name="Meier I."/>
            <person name="Mets L."/>
            <person name="Mittag M."/>
            <person name="Mittelmeier T."/>
            <person name="Moroney J.V."/>
            <person name="Moseley J."/>
            <person name="Napoli C."/>
            <person name="Nedelcu A.M."/>
            <person name="Niyogi K."/>
            <person name="Novoselov S.V."/>
            <person name="Paulsen I.T."/>
            <person name="Pazour G."/>
            <person name="Purton S."/>
            <person name="Ral J.P."/>
            <person name="Riano-Pachon D.M."/>
            <person name="Riekhof W."/>
            <person name="Rymarquis L."/>
            <person name="Schroda M."/>
            <person name="Stern D."/>
            <person name="Umen J."/>
            <person name="Willows R."/>
            <person name="Wilson N."/>
            <person name="Zimmer S.L."/>
            <person name="Allmer J."/>
            <person name="Balk J."/>
            <person name="Bisova K."/>
            <person name="Chen C.J."/>
            <person name="Elias M."/>
            <person name="Gendler K."/>
            <person name="Hauser C."/>
            <person name="Lamb M.R."/>
            <person name="Ledford H."/>
            <person name="Long J.C."/>
            <person name="Minagawa J."/>
            <person name="Page M.D."/>
            <person name="Pan J."/>
            <person name="Pootakham W."/>
            <person name="Roje S."/>
            <person name="Rose A."/>
            <person name="Stahlberg E."/>
            <person name="Terauchi A.M."/>
            <person name="Yang P."/>
            <person name="Ball S."/>
            <person name="Bowler C."/>
            <person name="Dieckmann C.L."/>
            <person name="Gladyshev V.N."/>
            <person name="Green P."/>
            <person name="Jorgensen R."/>
            <person name="Mayfield S."/>
            <person name="Mueller-Roeber B."/>
            <person name="Rajamani S."/>
            <person name="Sayre R.T."/>
            <person name="Brokstein P."/>
            <person name="Dubchak I."/>
            <person name="Goodstein D."/>
            <person name="Hornick L."/>
            <person name="Huang Y.W."/>
            <person name="Jhaveri J."/>
            <person name="Luo Y."/>
            <person name="Martinez D."/>
            <person name="Ngau W.C."/>
            <person name="Otillar B."/>
            <person name="Poliakov A."/>
            <person name="Porter A."/>
            <person name="Szajkowski L."/>
            <person name="Werner G."/>
            <person name="Zhou K."/>
            <person name="Grigoriev I.V."/>
            <person name="Rokhsar D.S."/>
            <person name="Grossman A.R."/>
        </authorList>
    </citation>
    <scope>NUCLEOTIDE SEQUENCE [LARGE SCALE GENOMIC DNA]</scope>
    <source>
        <strain evidence="7">CC-503</strain>
    </source>
</reference>
<sequence>MGRQGPSTVQGVQRSLKLDAAKPLSKADQKFMEAEDKKISAAMQACDEQIAKLAKPRATRAGQTGPAEAKYAADKLALEQQRDQAIVAIRQGATFKQLQARVARRKLLLARLAELQAQAQQELPELAEGASEDEAADDDGDDDDGEELENVDAPLGPGVIAGGTVQNKQPQKQKQTGQRQQQLGGRAVLASGQKGAARATNKLTRSPFLSPDDSDSELLGELWEEDAETEALRRAAGRRSNKDRLQQLLAAGAPTQPPPQLAALPQVDSVAALMSGLAQEKATAQLLQDIPFLQQIATATGARAPTKKPSAFDDHLQDQIDDLRQQQQLGLQLVAQAQDASSRGLLQEHVAVVSVKLTQLQDFQQLVPWMRKAAKGHDVFMSTMQKGSAAEKAFLKAAAKQLQRQAQAERARDRKGSGSGSGAWAAPSDDSEEEALPPPPKRQRMEPAPAFKQQPLIETRTCACCDKMGHVWRNCPDLQRMPEAERTAKIKQLNELYSGDTVAATSSQGQAATDRGAEAAIDGGAVEGLLQTALTEDWLLSAAADAAAGVMQRAAALLAEEQRVAADTAVAAAEAAEQSAAAAVATAAAGTTWFGPDGVKLRTAAWQAYGFDSPAIRNEIVWQFHTEPAARTVRNHASARQHRQQLGAHFDAMLREGITEQYSPAVHGAVESFAAVVNPLHVVPKGDDIRPIIDPSASGVNACMQQLPCRLPDLATLLEQLPRNGYLGKRDLASGFHHCVLAPAARRFMAFRHPVSNALQRYIALPFGASQSPAIFCELTAAATTIFQTECDRRGLQVRIFTYCDDFMIVGQRHVDVVGAFEVMDVVGAELGLTWKAAKDQGRDVACQQLEFLGMLFDTVRLEMRITPDKRQRYAAGLRSLLDAAAAGAVQRHDLETTAGRLTFVARACRWGYTFLQSVYDTLFSTQQPAPPTVRLGPAALEDLQWWWEVLRADSSLWDGARQCTVAGLELVRGEFADAQSGAVVFTDASGAGFGAAWEEAELQGVFSQQQRQSHIAWLELTAVVRALQAWAPRLKGRKVLVRCDNTQAVAAVNHGSTRVREGRSLCRQLAELAIREGFEVRAEHIAGVENVRADRLSRQLAQARDQNLRLKPAIFQGLVVGRYRPTVDCCADVLGLNAQPGCNEFFSPERSVLGQEQQLAGKVLWAFPPVALVGEVLATIAAAARISSATRATVVVPDQPDYHWYRRWVRGPSGAGTVFKTKGRLSAGRRVCLWPWGEEAEPAPYDFLVLAHHQCLGAKKTAYPGGWFRCTNCVLAAAGVGGGATAKALAADWVALAGGDVADSSAGVYATGLRRYVAFCSTELNLREREALPPGRKGDLNPHAVCLFLTHCIRRKGLAHKTMEGNISALADWQRSKGVHGDDLISRHPLVRRALRILKRGSGGAQQKPPLPLSVLRQLVGWLAVVAAQNGQQAEACSRDACWLALGFFGMLRRGELAALQLGDVGQQKPEGPVVLEIQRSKTDQQGAGAAVHLAAMTASRIPIGRIVGRYIQWRRAAGAGDGDPLFAVVGRRTGGLGKEWFTRRLRSLLQAMWEGAAGKPDAASFSAHSLRRGGATAAANAGVSIEDIKEHGRWKSDAVRVYIRKSTVEQRRLVARM</sequence>
<keyword evidence="7" id="KW-1185">Reference proteome</keyword>
<evidence type="ECO:0008006" key="8">
    <source>
        <dbReference type="Google" id="ProtNLM"/>
    </source>
</evidence>
<name>A0A2K3DYW5_CHLRE</name>
<dbReference type="Gramene" id="PNW85709">
    <property type="protein sequence ID" value="PNW85709"/>
    <property type="gene ID" value="CHLRE_03g208550v5"/>
</dbReference>
<dbReference type="InterPro" id="IPR010998">
    <property type="entry name" value="Integrase_recombinase_N"/>
</dbReference>
<dbReference type="Proteomes" id="UP000006906">
    <property type="component" value="Chromosome 3"/>
</dbReference>
<feature type="region of interest" description="Disordered" evidence="3">
    <location>
        <begin position="404"/>
        <end position="453"/>
    </location>
</feature>
<dbReference type="Gene3D" id="3.10.10.10">
    <property type="entry name" value="HIV Type 1 Reverse Transcriptase, subunit A, domain 1"/>
    <property type="match status" value="1"/>
</dbReference>
<feature type="compositionally biased region" description="Basic and acidic residues" evidence="3">
    <location>
        <begin position="407"/>
        <end position="416"/>
    </location>
</feature>
<dbReference type="GO" id="GO:0003677">
    <property type="term" value="F:DNA binding"/>
    <property type="evidence" value="ECO:0007669"/>
    <property type="project" value="UniProtKB-KW"/>
</dbReference>
<dbReference type="RefSeq" id="XP_042926429.1">
    <property type="nucleotide sequence ID" value="XM_043061555.1"/>
</dbReference>
<feature type="compositionally biased region" description="Low complexity" evidence="3">
    <location>
        <begin position="166"/>
        <end position="185"/>
    </location>
</feature>
<keyword evidence="2" id="KW-0233">DNA recombination</keyword>
<dbReference type="SUPFAM" id="SSF57756">
    <property type="entry name" value="Retrovirus zinc finger-like domains"/>
    <property type="match status" value="1"/>
</dbReference>
<dbReference type="InterPro" id="IPR036875">
    <property type="entry name" value="Znf_CCHC_sf"/>
</dbReference>
<dbReference type="InterPro" id="IPR043502">
    <property type="entry name" value="DNA/RNA_pol_sf"/>
</dbReference>
<evidence type="ECO:0000259" key="5">
    <source>
        <dbReference type="PROSITE" id="PS51898"/>
    </source>
</evidence>
<evidence type="ECO:0000256" key="1">
    <source>
        <dbReference type="ARBA" id="ARBA00023125"/>
    </source>
</evidence>
<feature type="region of interest" description="Disordered" evidence="3">
    <location>
        <begin position="123"/>
        <end position="216"/>
    </location>
</feature>
<feature type="domain" description="Reverse transcriptase" evidence="4">
    <location>
        <begin position="664"/>
        <end position="857"/>
    </location>
</feature>
<dbReference type="InParanoid" id="A0A2K3DYW5"/>
<dbReference type="InterPro" id="IPR000477">
    <property type="entry name" value="RT_dom"/>
</dbReference>
<evidence type="ECO:0000259" key="4">
    <source>
        <dbReference type="PROSITE" id="PS50878"/>
    </source>
</evidence>
<dbReference type="PROSITE" id="PS51898">
    <property type="entry name" value="TYR_RECOMBINASE"/>
    <property type="match status" value="1"/>
</dbReference>
<protein>
    <recommendedName>
        <fullName evidence="8">Reverse transcriptase domain-containing protein</fullName>
    </recommendedName>
</protein>
<dbReference type="Gene3D" id="1.10.443.10">
    <property type="entry name" value="Intergrase catalytic core"/>
    <property type="match status" value="1"/>
</dbReference>
<feature type="compositionally biased region" description="Acidic residues" evidence="3">
    <location>
        <begin position="130"/>
        <end position="150"/>
    </location>
</feature>
<dbReference type="EMBL" id="CM008964">
    <property type="protein sequence ID" value="PNW85709.1"/>
    <property type="molecule type" value="Genomic_DNA"/>
</dbReference>
<accession>A0A2K3DYW5</accession>
<proteinExistence type="predicted"/>
<dbReference type="OrthoDB" id="536189at2759"/>
<dbReference type="GeneID" id="66053074"/>
<evidence type="ECO:0000313" key="7">
    <source>
        <dbReference type="Proteomes" id="UP000006906"/>
    </source>
</evidence>
<dbReference type="Gene3D" id="3.30.70.270">
    <property type="match status" value="1"/>
</dbReference>
<dbReference type="KEGG" id="cre:CHLRE_03g208550v5"/>
<keyword evidence="1" id="KW-0238">DNA-binding</keyword>
<dbReference type="PROSITE" id="PS50878">
    <property type="entry name" value="RT_POL"/>
    <property type="match status" value="1"/>
</dbReference>
<dbReference type="InterPro" id="IPR043128">
    <property type="entry name" value="Rev_trsase/Diguanyl_cyclase"/>
</dbReference>
<dbReference type="InterPro" id="IPR002104">
    <property type="entry name" value="Integrase_catalytic"/>
</dbReference>
<dbReference type="PANTHER" id="PTHR34605">
    <property type="entry name" value="PHAGE_INTEGRASE DOMAIN-CONTAINING PROTEIN"/>
    <property type="match status" value="1"/>
</dbReference>
<gene>
    <name evidence="6" type="ORF">CHLRE_03g208550v5</name>
</gene>
<dbReference type="InterPro" id="IPR052925">
    <property type="entry name" value="Phage_Integrase-like_Recomb"/>
</dbReference>
<dbReference type="Gene3D" id="1.10.150.130">
    <property type="match status" value="1"/>
</dbReference>
<evidence type="ECO:0000313" key="6">
    <source>
        <dbReference type="EMBL" id="PNW85709.1"/>
    </source>
</evidence>
<evidence type="ECO:0000256" key="2">
    <source>
        <dbReference type="ARBA" id="ARBA00023172"/>
    </source>
</evidence>
<dbReference type="GO" id="GO:0006310">
    <property type="term" value="P:DNA recombination"/>
    <property type="evidence" value="ECO:0007669"/>
    <property type="project" value="UniProtKB-KW"/>
</dbReference>
<organism evidence="6 7">
    <name type="scientific">Chlamydomonas reinhardtii</name>
    <name type="common">Chlamydomonas smithii</name>
    <dbReference type="NCBI Taxonomy" id="3055"/>
    <lineage>
        <taxon>Eukaryota</taxon>
        <taxon>Viridiplantae</taxon>
        <taxon>Chlorophyta</taxon>
        <taxon>core chlorophytes</taxon>
        <taxon>Chlorophyceae</taxon>
        <taxon>CS clade</taxon>
        <taxon>Chlamydomonadales</taxon>
        <taxon>Chlamydomonadaceae</taxon>
        <taxon>Chlamydomonas</taxon>
    </lineage>
</organism>
<dbReference type="InterPro" id="IPR036397">
    <property type="entry name" value="RNaseH_sf"/>
</dbReference>
<dbReference type="GO" id="GO:0008270">
    <property type="term" value="F:zinc ion binding"/>
    <property type="evidence" value="ECO:0007669"/>
    <property type="project" value="InterPro"/>
</dbReference>
<dbReference type="InterPro" id="IPR013762">
    <property type="entry name" value="Integrase-like_cat_sf"/>
</dbReference>
<dbReference type="InterPro" id="IPR011010">
    <property type="entry name" value="DNA_brk_join_enz"/>
</dbReference>
<feature type="domain" description="Tyr recombinase" evidence="5">
    <location>
        <begin position="1409"/>
        <end position="1617"/>
    </location>
</feature>
<dbReference type="SUPFAM" id="SSF56672">
    <property type="entry name" value="DNA/RNA polymerases"/>
    <property type="match status" value="1"/>
</dbReference>
<dbReference type="Gene3D" id="3.30.420.10">
    <property type="entry name" value="Ribonuclease H-like superfamily/Ribonuclease H"/>
    <property type="match status" value="1"/>
</dbReference>
<dbReference type="Pfam" id="PF00078">
    <property type="entry name" value="RVT_1"/>
    <property type="match status" value="1"/>
</dbReference>
<evidence type="ECO:0000256" key="3">
    <source>
        <dbReference type="SAM" id="MobiDB-lite"/>
    </source>
</evidence>
<dbReference type="PANTHER" id="PTHR34605:SF4">
    <property type="entry name" value="DNA ADENINE METHYLTRANSFERASE"/>
    <property type="match status" value="1"/>
</dbReference>
<dbReference type="SUPFAM" id="SSF56349">
    <property type="entry name" value="DNA breaking-rejoining enzymes"/>
    <property type="match status" value="1"/>
</dbReference>
<dbReference type="SUPFAM" id="SSF47823">
    <property type="entry name" value="lambda integrase-like, N-terminal domain"/>
    <property type="match status" value="1"/>
</dbReference>